<evidence type="ECO:0000256" key="2">
    <source>
        <dbReference type="PROSITE-ProRule" id="PRU00168"/>
    </source>
</evidence>
<dbReference type="GO" id="GO:0007265">
    <property type="term" value="P:Ras protein signal transduction"/>
    <property type="evidence" value="ECO:0007669"/>
    <property type="project" value="TreeGrafter"/>
</dbReference>
<dbReference type="PANTHER" id="PTHR23113:SF224">
    <property type="entry name" value="RAP GUANINE NUCLEOTIDE EXCHANGE FACTOR 1"/>
    <property type="match status" value="1"/>
</dbReference>
<evidence type="ECO:0000313" key="5">
    <source>
        <dbReference type="WBParaSite" id="GPUH_0001217601-mRNA-1"/>
    </source>
</evidence>
<name>A0A183DTX1_9BILA</name>
<dbReference type="Pfam" id="PF00617">
    <property type="entry name" value="RasGEF"/>
    <property type="match status" value="1"/>
</dbReference>
<dbReference type="Gene3D" id="1.10.840.10">
    <property type="entry name" value="Ras guanine-nucleotide exchange factors catalytic domain"/>
    <property type="match status" value="1"/>
</dbReference>
<dbReference type="Pfam" id="PF00618">
    <property type="entry name" value="RasGEF_N"/>
    <property type="match status" value="1"/>
</dbReference>
<dbReference type="InterPro" id="IPR023578">
    <property type="entry name" value="Ras_GEF_dom_sf"/>
</dbReference>
<dbReference type="AlphaFoldDB" id="A0A183DTX1"/>
<dbReference type="SUPFAM" id="SSF48366">
    <property type="entry name" value="Ras GEF"/>
    <property type="match status" value="1"/>
</dbReference>
<sequence>LQVTLRSRGSGGDEIVNTFHDGDLSFNDDLATDDFFTTPRSRFERTGFRRPKCLDDLMDTSDETASLDQGISQKIKSVKHMDTVSQKVSKTAKKNGRVIADDSAQKIDTSELNAKQVETFKDDKLFSRQGSGSYEEHSTIKMGLTNSSSSPSVPPKKRHVVQYMQTFGNERNDQDDFFKGSTLASYVFSLHRRSYFLGLAATNQNFFDLSQLLQYSDTDRIMLPKRYIETEQHDSATRETNHLAAPTNPEILECVDVSDWLMLRAHDAVSKPNEVRGGPKDALIAFATQPSGSLLYQEAFLATYRSFVTSYELVQKLIKRYSYMCAGKERQSVKVANQTFSMLARVVDELCAVEQTRKLIRLIAKFISRLISEDKLKFAKILRNFTIFDFRSVLIAKQMTYLDAELFHLIEPAEMLWWAQEQNEKKSPNLCRFTEHFNKVSYWVRTLVLESNEQRTREKVMMKFIKIMKQLRAMGNYNSYLAILSALDSGPIQRLDWSKQITDLLKEHSVVMDSSHSFKNYRTLLAESRPPCLPYIGLVLQDLTFVHIGNSDYLQPEQCNGKRNLLNYGKRWQQFAILDSIRRFKSWNYSIEKDDKVIQFFNEFSNYLSEDEIWERSETIKPRQRKDK</sequence>
<dbReference type="Gene3D" id="1.20.870.10">
    <property type="entry name" value="Son of sevenless (SoS) protein Chain: S domain 1"/>
    <property type="match status" value="1"/>
</dbReference>
<feature type="domain" description="Ras-GEF" evidence="3">
    <location>
        <begin position="391"/>
        <end position="623"/>
    </location>
</feature>
<dbReference type="SMART" id="SM00147">
    <property type="entry name" value="RasGEF"/>
    <property type="match status" value="1"/>
</dbReference>
<evidence type="ECO:0000259" key="4">
    <source>
        <dbReference type="PROSITE" id="PS50212"/>
    </source>
</evidence>
<accession>A0A183DTX1</accession>
<dbReference type="GO" id="GO:0005886">
    <property type="term" value="C:plasma membrane"/>
    <property type="evidence" value="ECO:0007669"/>
    <property type="project" value="TreeGrafter"/>
</dbReference>
<feature type="domain" description="N-terminal Ras-GEF" evidence="4">
    <location>
        <begin position="271"/>
        <end position="390"/>
    </location>
</feature>
<dbReference type="InterPro" id="IPR001895">
    <property type="entry name" value="RASGEF_cat_dom"/>
</dbReference>
<dbReference type="InterPro" id="IPR036964">
    <property type="entry name" value="RASGEF_cat_dom_sf"/>
</dbReference>
<evidence type="ECO:0000256" key="1">
    <source>
        <dbReference type="ARBA" id="ARBA00022658"/>
    </source>
</evidence>
<organism evidence="5">
    <name type="scientific">Gongylonema pulchrum</name>
    <dbReference type="NCBI Taxonomy" id="637853"/>
    <lineage>
        <taxon>Eukaryota</taxon>
        <taxon>Metazoa</taxon>
        <taxon>Ecdysozoa</taxon>
        <taxon>Nematoda</taxon>
        <taxon>Chromadorea</taxon>
        <taxon>Rhabditida</taxon>
        <taxon>Spirurina</taxon>
        <taxon>Spiruromorpha</taxon>
        <taxon>Spiruroidea</taxon>
        <taxon>Gongylonematidae</taxon>
        <taxon>Gongylonema</taxon>
    </lineage>
</organism>
<dbReference type="PROSITE" id="PS50009">
    <property type="entry name" value="RASGEF_CAT"/>
    <property type="match status" value="1"/>
</dbReference>
<proteinExistence type="predicted"/>
<dbReference type="InterPro" id="IPR000651">
    <property type="entry name" value="Ras-like_Gua-exchang_fac_N"/>
</dbReference>
<dbReference type="GO" id="GO:0005085">
    <property type="term" value="F:guanyl-nucleotide exchange factor activity"/>
    <property type="evidence" value="ECO:0007669"/>
    <property type="project" value="UniProtKB-KW"/>
</dbReference>
<dbReference type="PROSITE" id="PS50212">
    <property type="entry name" value="RASGEF_NTER"/>
    <property type="match status" value="1"/>
</dbReference>
<dbReference type="InterPro" id="IPR008937">
    <property type="entry name" value="Ras-like_GEF"/>
</dbReference>
<dbReference type="PANTHER" id="PTHR23113">
    <property type="entry name" value="GUANINE NUCLEOTIDE EXCHANGE FACTOR"/>
    <property type="match status" value="1"/>
</dbReference>
<dbReference type="CDD" id="cd00155">
    <property type="entry name" value="RasGEF"/>
    <property type="match status" value="1"/>
</dbReference>
<evidence type="ECO:0000259" key="3">
    <source>
        <dbReference type="PROSITE" id="PS50009"/>
    </source>
</evidence>
<dbReference type="CDD" id="cd06224">
    <property type="entry name" value="REM"/>
    <property type="match status" value="1"/>
</dbReference>
<reference evidence="5" key="1">
    <citation type="submission" date="2016-06" db="UniProtKB">
        <authorList>
            <consortium name="WormBaseParasite"/>
        </authorList>
    </citation>
    <scope>IDENTIFICATION</scope>
</reference>
<keyword evidence="1 2" id="KW-0344">Guanine-nucleotide releasing factor</keyword>
<dbReference type="WBParaSite" id="GPUH_0001217601-mRNA-1">
    <property type="protein sequence ID" value="GPUH_0001217601-mRNA-1"/>
    <property type="gene ID" value="GPUH_0001217601"/>
</dbReference>
<protein>
    <submittedName>
        <fullName evidence="5">Ras-GEF domain-containing protein</fullName>
    </submittedName>
</protein>